<sequence length="173" mass="20036">MRKGSMCTMLMVKITRPLCADAIGFFIRMQLLKLTWTLEHIVLVHYRETQELNRVVTGPRHPGVIGDRGSGSISRESSSLTEWAQEANFHDWLDQHTFDTESFQEGKRWSSQPHNSSLHLSETKPLYRTSSYPLQPHQQQHFSSESSIQEGKRWSSQPQNNFKQNPNQSIQRA</sequence>
<accession>A0ACC0NGF6</accession>
<dbReference type="EMBL" id="CM046393">
    <property type="protein sequence ID" value="KAI8551668.1"/>
    <property type="molecule type" value="Genomic_DNA"/>
</dbReference>
<reference evidence="1" key="1">
    <citation type="submission" date="2022-02" db="EMBL/GenBank/DDBJ databases">
        <title>Plant Genome Project.</title>
        <authorList>
            <person name="Zhang R.-G."/>
        </authorList>
    </citation>
    <scope>NUCLEOTIDE SEQUENCE</scope>
    <source>
        <strain evidence="1">AT1</strain>
    </source>
</reference>
<protein>
    <submittedName>
        <fullName evidence="1">Uncharacterized protein</fullName>
    </submittedName>
</protein>
<dbReference type="Proteomes" id="UP001062846">
    <property type="component" value="Chromosome 6"/>
</dbReference>
<evidence type="ECO:0000313" key="2">
    <source>
        <dbReference type="Proteomes" id="UP001062846"/>
    </source>
</evidence>
<comment type="caution">
    <text evidence="1">The sequence shown here is derived from an EMBL/GenBank/DDBJ whole genome shotgun (WGS) entry which is preliminary data.</text>
</comment>
<gene>
    <name evidence="1" type="ORF">RHMOL_Rhmol06G0203900</name>
</gene>
<name>A0ACC0NGF6_RHOML</name>
<proteinExistence type="predicted"/>
<organism evidence="1 2">
    <name type="scientific">Rhododendron molle</name>
    <name type="common">Chinese azalea</name>
    <name type="synonym">Azalea mollis</name>
    <dbReference type="NCBI Taxonomy" id="49168"/>
    <lineage>
        <taxon>Eukaryota</taxon>
        <taxon>Viridiplantae</taxon>
        <taxon>Streptophyta</taxon>
        <taxon>Embryophyta</taxon>
        <taxon>Tracheophyta</taxon>
        <taxon>Spermatophyta</taxon>
        <taxon>Magnoliopsida</taxon>
        <taxon>eudicotyledons</taxon>
        <taxon>Gunneridae</taxon>
        <taxon>Pentapetalae</taxon>
        <taxon>asterids</taxon>
        <taxon>Ericales</taxon>
        <taxon>Ericaceae</taxon>
        <taxon>Ericoideae</taxon>
        <taxon>Rhodoreae</taxon>
        <taxon>Rhododendron</taxon>
    </lineage>
</organism>
<keyword evidence="2" id="KW-1185">Reference proteome</keyword>
<evidence type="ECO:0000313" key="1">
    <source>
        <dbReference type="EMBL" id="KAI8551668.1"/>
    </source>
</evidence>